<keyword evidence="2" id="KW-0238">DNA-binding</keyword>
<comment type="caution">
    <text evidence="6">The sequence shown here is derived from an EMBL/GenBank/DDBJ whole genome shotgun (WGS) entry which is preliminary data.</text>
</comment>
<evidence type="ECO:0000313" key="6">
    <source>
        <dbReference type="EMBL" id="EXG81158.1"/>
    </source>
</evidence>
<dbReference type="SUPFAM" id="SSF46785">
    <property type="entry name" value="Winged helix' DNA-binding domain"/>
    <property type="match status" value="1"/>
</dbReference>
<accession>A0A010Z148</accession>
<sequence length="107" mass="11577">MTEYDVLLADCPARTALELISGTWMIVVLVGLAHGPQRYSDLRRRSGGITKKMLSQTLARAVDGGLVRRPDQRGGAYALSALGESLLVPVTALTTWAETHADELAER</sequence>
<evidence type="ECO:0000313" key="7">
    <source>
        <dbReference type="Proteomes" id="UP000021053"/>
    </source>
</evidence>
<dbReference type="AlphaFoldDB" id="A0A010Z148"/>
<protein>
    <submittedName>
        <fullName evidence="6">Putative transcriptional regulator</fullName>
    </submittedName>
</protein>
<feature type="domain" description="HTH hxlR-type" evidence="5">
    <location>
        <begin position="11"/>
        <end position="105"/>
    </location>
</feature>
<keyword evidence="4" id="KW-0472">Membrane</keyword>
<keyword evidence="4" id="KW-0812">Transmembrane</keyword>
<keyword evidence="3" id="KW-0804">Transcription</keyword>
<evidence type="ECO:0000256" key="4">
    <source>
        <dbReference type="SAM" id="Phobius"/>
    </source>
</evidence>
<keyword evidence="1" id="KW-0805">Transcription regulation</keyword>
<proteinExistence type="predicted"/>
<dbReference type="Gene3D" id="1.10.10.10">
    <property type="entry name" value="Winged helix-like DNA-binding domain superfamily/Winged helix DNA-binding domain"/>
    <property type="match status" value="1"/>
</dbReference>
<dbReference type="Pfam" id="PF01638">
    <property type="entry name" value="HxlR"/>
    <property type="match status" value="1"/>
</dbReference>
<gene>
    <name evidence="6" type="ORF">CryarDRAFT_2264</name>
</gene>
<evidence type="ECO:0000256" key="3">
    <source>
        <dbReference type="ARBA" id="ARBA00023163"/>
    </source>
</evidence>
<evidence type="ECO:0000256" key="1">
    <source>
        <dbReference type="ARBA" id="ARBA00023015"/>
    </source>
</evidence>
<reference evidence="6 7" key="1">
    <citation type="submission" date="2013-07" db="EMBL/GenBank/DDBJ databases">
        <authorList>
            <consortium name="DOE Joint Genome Institute"/>
            <person name="Eisen J."/>
            <person name="Huntemann M."/>
            <person name="Han J."/>
            <person name="Chen A."/>
            <person name="Kyrpides N."/>
            <person name="Mavromatis K."/>
            <person name="Markowitz V."/>
            <person name="Palaniappan K."/>
            <person name="Ivanova N."/>
            <person name="Schaumberg A."/>
            <person name="Pati A."/>
            <person name="Liolios K."/>
            <person name="Nordberg H.P."/>
            <person name="Cantor M.N."/>
            <person name="Hua S.X."/>
            <person name="Woyke T."/>
        </authorList>
    </citation>
    <scope>NUCLEOTIDE SEQUENCE [LARGE SCALE GENOMIC DNA]</scope>
    <source>
        <strain evidence="6 7">DSM 44712</strain>
    </source>
</reference>
<dbReference type="PANTHER" id="PTHR33204:SF37">
    <property type="entry name" value="HTH-TYPE TRANSCRIPTIONAL REGULATOR YODB"/>
    <property type="match status" value="1"/>
</dbReference>
<dbReference type="Proteomes" id="UP000021053">
    <property type="component" value="Unassembled WGS sequence"/>
</dbReference>
<dbReference type="InterPro" id="IPR036388">
    <property type="entry name" value="WH-like_DNA-bd_sf"/>
</dbReference>
<keyword evidence="7" id="KW-1185">Reference proteome</keyword>
<dbReference type="OrthoDB" id="3293788at2"/>
<dbReference type="EMBL" id="JFBT01000001">
    <property type="protein sequence ID" value="EXG81158.1"/>
    <property type="molecule type" value="Genomic_DNA"/>
</dbReference>
<keyword evidence="4" id="KW-1133">Transmembrane helix</keyword>
<evidence type="ECO:0000256" key="2">
    <source>
        <dbReference type="ARBA" id="ARBA00023125"/>
    </source>
</evidence>
<name>A0A010Z148_9ACTN</name>
<organism evidence="6 7">
    <name type="scientific">Cryptosporangium arvum DSM 44712</name>
    <dbReference type="NCBI Taxonomy" id="927661"/>
    <lineage>
        <taxon>Bacteria</taxon>
        <taxon>Bacillati</taxon>
        <taxon>Actinomycetota</taxon>
        <taxon>Actinomycetes</taxon>
        <taxon>Cryptosporangiales</taxon>
        <taxon>Cryptosporangiaceae</taxon>
        <taxon>Cryptosporangium</taxon>
    </lineage>
</organism>
<dbReference type="RefSeq" id="WP_035850362.1">
    <property type="nucleotide sequence ID" value="NZ_KK073874.1"/>
</dbReference>
<feature type="transmembrane region" description="Helical" evidence="4">
    <location>
        <begin position="16"/>
        <end position="35"/>
    </location>
</feature>
<dbReference type="InterPro" id="IPR002577">
    <property type="entry name" value="HTH_HxlR"/>
</dbReference>
<dbReference type="GO" id="GO:0003677">
    <property type="term" value="F:DNA binding"/>
    <property type="evidence" value="ECO:0007669"/>
    <property type="project" value="UniProtKB-KW"/>
</dbReference>
<dbReference type="PROSITE" id="PS51118">
    <property type="entry name" value="HTH_HXLR"/>
    <property type="match status" value="1"/>
</dbReference>
<evidence type="ECO:0000259" key="5">
    <source>
        <dbReference type="PROSITE" id="PS51118"/>
    </source>
</evidence>
<dbReference type="InterPro" id="IPR036390">
    <property type="entry name" value="WH_DNA-bd_sf"/>
</dbReference>
<dbReference type="HOGENOM" id="CLU_111585_2_4_11"/>
<dbReference type="PANTHER" id="PTHR33204">
    <property type="entry name" value="TRANSCRIPTIONAL REGULATOR, MARR FAMILY"/>
    <property type="match status" value="1"/>
</dbReference>